<gene>
    <name evidence="3" type="ordered locus">RIEPE_A0006</name>
    <name evidence="2" type="ordered locus">RIEPE_A0008</name>
</gene>
<name>D4G924_RIEPU</name>
<dbReference type="AlphaFoldDB" id="D4G924"/>
<dbReference type="RefSeq" id="WP_013034923.1">
    <property type="nucleotide sequence ID" value="NC_013962.1"/>
</dbReference>
<keyword evidence="4" id="KW-1185">Reference proteome</keyword>
<dbReference type="HOGENOM" id="CLU_2957782_0_0_6"/>
<feature type="region of interest" description="Disordered" evidence="1">
    <location>
        <begin position="1"/>
        <end position="21"/>
    </location>
</feature>
<dbReference type="EMBL" id="CP001086">
    <property type="protein sequence ID" value="ADD79952.1"/>
    <property type="molecule type" value="Genomic_DNA"/>
</dbReference>
<sequence length="59" mass="6735">MLEGYENLGTSSEGLGGRRRVGQGGWMQGRDFLLRHPSDKKSKVSRSTLIDRNLLRFNR</sequence>
<dbReference type="Proteomes" id="UP000001700">
    <property type="component" value="Plasmid pPAN"/>
</dbReference>
<dbReference type="KEGG" id="rip:RIEPE_A0008"/>
<evidence type="ECO:0000313" key="4">
    <source>
        <dbReference type="Proteomes" id="UP000001700"/>
    </source>
</evidence>
<dbReference type="EMBL" id="CP001086">
    <property type="protein sequence ID" value="ADD79957.1"/>
    <property type="molecule type" value="Genomic_DNA"/>
</dbReference>
<dbReference type="KEGG" id="rip:RIEPE_A0006"/>
<proteinExistence type="predicted"/>
<geneLocation type="plasmid" evidence="3 4">
    <name>pPAN</name>
</geneLocation>
<evidence type="ECO:0000256" key="1">
    <source>
        <dbReference type="SAM" id="MobiDB-lite"/>
    </source>
</evidence>
<protein>
    <submittedName>
        <fullName evidence="3">Uncharacterized protein</fullName>
    </submittedName>
</protein>
<accession>D4G924</accession>
<evidence type="ECO:0000313" key="2">
    <source>
        <dbReference type="EMBL" id="ADD79952.1"/>
    </source>
</evidence>
<evidence type="ECO:0000313" key="3">
    <source>
        <dbReference type="EMBL" id="ADD79957.1"/>
    </source>
</evidence>
<organism evidence="3 4">
    <name type="scientific">Riesia pediculicola (strain USDA)</name>
    <dbReference type="NCBI Taxonomy" id="515618"/>
    <lineage>
        <taxon>Bacteria</taxon>
        <taxon>Pseudomonadati</taxon>
        <taxon>Pseudomonadota</taxon>
        <taxon>Gammaproteobacteria</taxon>
        <taxon>Enterobacterales</taxon>
        <taxon>Enterobacteriaceae</taxon>
        <taxon>Candidatus Riesia</taxon>
    </lineage>
</organism>
<keyword evidence="3" id="KW-0614">Plasmid</keyword>
<reference evidence="3 4" key="1">
    <citation type="submission" date="2008-05" db="EMBL/GenBank/DDBJ databases">
        <title>Genome sequence of Riesia pediculicola USDA.</title>
        <authorList>
            <person name="Kirkness E.F."/>
        </authorList>
    </citation>
    <scope>NUCLEOTIDE SEQUENCE [LARGE SCALE GENOMIC DNA]</scope>
    <source>
        <strain evidence="4">USDA</strain>
        <plasmid evidence="3 4">pPAN</plasmid>
        <plasmid evidence="3">USDA</plasmid>
    </source>
</reference>